<dbReference type="InterPro" id="IPR007466">
    <property type="entry name" value="Peptidyl-Arg-deiminase_porph"/>
</dbReference>
<dbReference type="PANTHER" id="PTHR31377:SF0">
    <property type="entry name" value="AGMATINE DEIMINASE-RELATED"/>
    <property type="match status" value="1"/>
</dbReference>
<dbReference type="EMBL" id="FIZX01000002">
    <property type="protein sequence ID" value="CZF82697.1"/>
    <property type="molecule type" value="Genomic_DNA"/>
</dbReference>
<protein>
    <submittedName>
        <fullName evidence="2">Agmatine deiminase</fullName>
        <ecNumber evidence="2">3.5.3.12</ecNumber>
    </submittedName>
</protein>
<gene>
    <name evidence="2" type="primary">aguA</name>
    <name evidence="2" type="ORF">GCE9029_03384</name>
</gene>
<dbReference type="EC" id="3.5.3.12" evidence="2"/>
<organism evidence="2 3">
    <name type="scientific">Grimontia celer</name>
    <dbReference type="NCBI Taxonomy" id="1796497"/>
    <lineage>
        <taxon>Bacteria</taxon>
        <taxon>Pseudomonadati</taxon>
        <taxon>Pseudomonadota</taxon>
        <taxon>Gammaproteobacteria</taxon>
        <taxon>Vibrionales</taxon>
        <taxon>Vibrionaceae</taxon>
        <taxon>Grimontia</taxon>
    </lineage>
</organism>
<evidence type="ECO:0000313" key="2">
    <source>
        <dbReference type="EMBL" id="CZF82697.1"/>
    </source>
</evidence>
<dbReference type="OrthoDB" id="9808013at2"/>
<dbReference type="Proteomes" id="UP000071641">
    <property type="component" value="Unassembled WGS sequence"/>
</dbReference>
<dbReference type="Pfam" id="PF04371">
    <property type="entry name" value="PAD_porph"/>
    <property type="match status" value="1"/>
</dbReference>
<dbReference type="SUPFAM" id="SSF55909">
    <property type="entry name" value="Pentein"/>
    <property type="match status" value="1"/>
</dbReference>
<keyword evidence="3" id="KW-1185">Reference proteome</keyword>
<proteinExistence type="predicted"/>
<keyword evidence="1 2" id="KW-0378">Hydrolase</keyword>
<dbReference type="PROSITE" id="PS51318">
    <property type="entry name" value="TAT"/>
    <property type="match status" value="1"/>
</dbReference>
<dbReference type="GO" id="GO:0009446">
    <property type="term" value="P:putrescine biosynthetic process"/>
    <property type="evidence" value="ECO:0007669"/>
    <property type="project" value="InterPro"/>
</dbReference>
<dbReference type="STRING" id="1796497.GCE9029_03384"/>
<dbReference type="InterPro" id="IPR006311">
    <property type="entry name" value="TAT_signal"/>
</dbReference>
<dbReference type="GO" id="GO:0004668">
    <property type="term" value="F:protein-arginine deiminase activity"/>
    <property type="evidence" value="ECO:0007669"/>
    <property type="project" value="InterPro"/>
</dbReference>
<reference evidence="3" key="1">
    <citation type="submission" date="2016-02" db="EMBL/GenBank/DDBJ databases">
        <authorList>
            <person name="Rodrigo-Torres Lidia"/>
            <person name="Arahal R.David."/>
        </authorList>
    </citation>
    <scope>NUCLEOTIDE SEQUENCE [LARGE SCALE GENOMIC DNA]</scope>
    <source>
        <strain evidence="3">CECT 9029</strain>
    </source>
</reference>
<accession>A0A128F7C3</accession>
<evidence type="ECO:0000313" key="3">
    <source>
        <dbReference type="Proteomes" id="UP000071641"/>
    </source>
</evidence>
<name>A0A128F7C3_9GAMM</name>
<dbReference type="Gene3D" id="3.75.10.10">
    <property type="entry name" value="L-arginine/glycine Amidinotransferase, Chain A"/>
    <property type="match status" value="1"/>
</dbReference>
<sequence length="369" mass="40908">MISRRRFIQQAGAAALTLPFVPGLHATEITRPNRAAWIMPDESAPHERTWMAFGASEPIWGKRLLPAVQKNLADIALTIAKYETVSMLVRKKDMEIARALMGDKVDLIEGQLDDLWARDTAPVFVLNEQGDKAAVDFNFNGWGNKQQYRLDASVAKQIARLSHTQRIQARIVMEGGCIEVDGQGTAIVAESCTLNANRNPGISKAQFEDLLMPFLGLEKIIWIPGIRGRDITDGHTDFYARFTSPGNVVVGIDTYPESYEYELTREHWEILSAATDAQGNRLSLHALETPDTIREEFDSKEFAAGYVGFYVCNHAVIMQEFGDKTADAKAKATMERLFPERTVEALNVDAIAAGGGSIHCATQQEPQII</sequence>
<dbReference type="GO" id="GO:0047632">
    <property type="term" value="F:agmatine deiminase activity"/>
    <property type="evidence" value="ECO:0007669"/>
    <property type="project" value="UniProtKB-EC"/>
</dbReference>
<dbReference type="AlphaFoldDB" id="A0A128F7C3"/>
<dbReference type="PANTHER" id="PTHR31377">
    <property type="entry name" value="AGMATINE DEIMINASE-RELATED"/>
    <property type="match status" value="1"/>
</dbReference>
<dbReference type="RefSeq" id="WP_062664947.1">
    <property type="nucleotide sequence ID" value="NZ_FIZX01000002.1"/>
</dbReference>
<evidence type="ECO:0000256" key="1">
    <source>
        <dbReference type="ARBA" id="ARBA00022801"/>
    </source>
</evidence>